<comment type="caution">
    <text evidence="3">The sequence shown here is derived from an EMBL/GenBank/DDBJ whole genome shotgun (WGS) entry which is preliminary data.</text>
</comment>
<protein>
    <submittedName>
        <fullName evidence="3">Uncharacterized protein</fullName>
    </submittedName>
</protein>
<evidence type="ECO:0000313" key="3">
    <source>
        <dbReference type="EMBL" id="KAF7278852.1"/>
    </source>
</evidence>
<dbReference type="OrthoDB" id="7716214at2759"/>
<evidence type="ECO:0000256" key="2">
    <source>
        <dbReference type="SAM" id="SignalP"/>
    </source>
</evidence>
<name>A0A834ICR6_RHYFE</name>
<proteinExistence type="predicted"/>
<feature type="signal peptide" evidence="2">
    <location>
        <begin position="1"/>
        <end position="23"/>
    </location>
</feature>
<gene>
    <name evidence="3" type="ORF">GWI33_007915</name>
</gene>
<dbReference type="InterPro" id="IPR036846">
    <property type="entry name" value="GM2-AP_sf"/>
</dbReference>
<organism evidence="3 4">
    <name type="scientific">Rhynchophorus ferrugineus</name>
    <name type="common">Red palm weevil</name>
    <name type="synonym">Curculio ferrugineus</name>
    <dbReference type="NCBI Taxonomy" id="354439"/>
    <lineage>
        <taxon>Eukaryota</taxon>
        <taxon>Metazoa</taxon>
        <taxon>Ecdysozoa</taxon>
        <taxon>Arthropoda</taxon>
        <taxon>Hexapoda</taxon>
        <taxon>Insecta</taxon>
        <taxon>Pterygota</taxon>
        <taxon>Neoptera</taxon>
        <taxon>Endopterygota</taxon>
        <taxon>Coleoptera</taxon>
        <taxon>Polyphaga</taxon>
        <taxon>Cucujiformia</taxon>
        <taxon>Curculionidae</taxon>
        <taxon>Dryophthorinae</taxon>
        <taxon>Rhynchophorus</taxon>
    </lineage>
</organism>
<evidence type="ECO:0000256" key="1">
    <source>
        <dbReference type="ARBA" id="ARBA00022729"/>
    </source>
</evidence>
<dbReference type="Gene3D" id="2.70.220.10">
    <property type="entry name" value="Ganglioside GM2 activator"/>
    <property type="match status" value="2"/>
</dbReference>
<dbReference type="EMBL" id="JAACXV010000384">
    <property type="protein sequence ID" value="KAF7278852.1"/>
    <property type="molecule type" value="Genomic_DNA"/>
</dbReference>
<feature type="chain" id="PRO_5032689980" evidence="2">
    <location>
        <begin position="24"/>
        <end position="349"/>
    </location>
</feature>
<accession>A0A834ICR6</accession>
<keyword evidence="1 2" id="KW-0732">Signal</keyword>
<evidence type="ECO:0000313" key="4">
    <source>
        <dbReference type="Proteomes" id="UP000625711"/>
    </source>
</evidence>
<dbReference type="AlphaFoldDB" id="A0A834ICR6"/>
<keyword evidence="4" id="KW-1185">Reference proteome</keyword>
<dbReference type="Proteomes" id="UP000625711">
    <property type="component" value="Unassembled WGS sequence"/>
</dbReference>
<sequence>MKSYVFESLFLVCFLGKYAIVECDNNSTKHAIFSISKLQSNCPYVNKRKLSAIIENSTITMQDSISYLTLKVRIIKDFPEDMDLIMEMVKCKTKEYQNSCEKYHDFTIPKVCRFLKLKGPWAPYLSALEPPLPCPIKKGVYRTPNRIRLSTEGIPSFILTSGSFYKMSIKTVDSKTKEILSCTVCDGANFRMFKIGNCSNLKRTQLLASYITYANSSVKGNTYYLAAEMKIGRDLPVDMDLLIQLEKCKDRSFKMGCEKYHDFKIPKMCHFLILKGPWSPYFRSLEPTMSCPMKKGYYKTPGLIPYETQGIPGFMLSTGYFYKMIVKILDSKTNQILSCTQCEGDIFYN</sequence>
<reference evidence="3" key="1">
    <citation type="submission" date="2020-08" db="EMBL/GenBank/DDBJ databases">
        <title>Genome sequencing and assembly of the red palm weevil Rhynchophorus ferrugineus.</title>
        <authorList>
            <person name="Dias G.B."/>
            <person name="Bergman C.M."/>
            <person name="Manee M."/>
        </authorList>
    </citation>
    <scope>NUCLEOTIDE SEQUENCE</scope>
    <source>
        <strain evidence="3">AA-2017</strain>
        <tissue evidence="3">Whole larva</tissue>
    </source>
</reference>